<organism evidence="2 3">
    <name type="scientific">Claviceps aff. purpurea</name>
    <dbReference type="NCBI Taxonomy" id="1967640"/>
    <lineage>
        <taxon>Eukaryota</taxon>
        <taxon>Fungi</taxon>
        <taxon>Dikarya</taxon>
        <taxon>Ascomycota</taxon>
        <taxon>Pezizomycotina</taxon>
        <taxon>Sordariomycetes</taxon>
        <taxon>Hypocreomycetidae</taxon>
        <taxon>Hypocreales</taxon>
        <taxon>Clavicipitaceae</taxon>
        <taxon>Claviceps</taxon>
    </lineage>
</organism>
<protein>
    <submittedName>
        <fullName evidence="2">Uncharacterized protein</fullName>
    </submittedName>
</protein>
<reference evidence="2 3" key="1">
    <citation type="journal article" date="2020" name="bioRxiv">
        <title>Whole genome comparisons of ergot fungi reveals the divergence and evolution of species within the genus Claviceps are the result of varying mechanisms driving genome evolution and host range expansion.</title>
        <authorList>
            <person name="Wyka S.A."/>
            <person name="Mondo S.J."/>
            <person name="Liu M."/>
            <person name="Dettman J."/>
            <person name="Nalam V."/>
            <person name="Broders K.D."/>
        </authorList>
    </citation>
    <scope>NUCLEOTIDE SEQUENCE [LARGE SCALE GENOMIC DNA]</scope>
    <source>
        <strain evidence="2 3">Clav52</strain>
    </source>
</reference>
<evidence type="ECO:0000313" key="2">
    <source>
        <dbReference type="EMBL" id="KAG6292442.1"/>
    </source>
</evidence>
<name>A0A9P7U122_9HYPO</name>
<dbReference type="AlphaFoldDB" id="A0A9P7U122"/>
<keyword evidence="3" id="KW-1185">Reference proteome</keyword>
<sequence>MSQASARNSRPDLLDLFDMPTEPPSDATERLVLSKLANLSADATSRISATLTTTPATKATALF</sequence>
<dbReference type="Proteomes" id="UP000707071">
    <property type="component" value="Unassembled WGS sequence"/>
</dbReference>
<comment type="caution">
    <text evidence="2">The sequence shown here is derived from an EMBL/GenBank/DDBJ whole genome shotgun (WGS) entry which is preliminary data.</text>
</comment>
<evidence type="ECO:0000256" key="1">
    <source>
        <dbReference type="SAM" id="MobiDB-lite"/>
    </source>
</evidence>
<accession>A0A9P7U122</accession>
<gene>
    <name evidence="2" type="ORF">E4U09_003423</name>
</gene>
<dbReference type="EMBL" id="SRRH01000275">
    <property type="protein sequence ID" value="KAG6292442.1"/>
    <property type="molecule type" value="Genomic_DNA"/>
</dbReference>
<proteinExistence type="predicted"/>
<evidence type="ECO:0000313" key="3">
    <source>
        <dbReference type="Proteomes" id="UP000707071"/>
    </source>
</evidence>
<feature type="region of interest" description="Disordered" evidence="1">
    <location>
        <begin position="1"/>
        <end position="26"/>
    </location>
</feature>